<dbReference type="SUPFAM" id="SSF56634">
    <property type="entry name" value="Heme-dependent catalase-like"/>
    <property type="match status" value="1"/>
</dbReference>
<evidence type="ECO:0000256" key="1">
    <source>
        <dbReference type="ARBA" id="ARBA00002974"/>
    </source>
</evidence>
<feature type="domain" description="Catalase core" evidence="3">
    <location>
        <begin position="1"/>
        <end position="85"/>
    </location>
</feature>
<dbReference type="EC" id="1.11.1.6" evidence="2"/>
<protein>
    <recommendedName>
        <fullName evidence="2">catalase</fullName>
        <ecNumber evidence="2">1.11.1.6</ecNumber>
    </recommendedName>
</protein>
<dbReference type="Pfam" id="PF00199">
    <property type="entry name" value="Catalase"/>
    <property type="match status" value="1"/>
</dbReference>
<organism evidence="4 5">
    <name type="scientific">Burkholderia lata (strain ATCC 17760 / DSM 23089 / LMG 22485 / NCIMB 9086 / R18194 / 383)</name>
    <dbReference type="NCBI Taxonomy" id="482957"/>
    <lineage>
        <taxon>Bacteria</taxon>
        <taxon>Pseudomonadati</taxon>
        <taxon>Pseudomonadota</taxon>
        <taxon>Betaproteobacteria</taxon>
        <taxon>Burkholderiales</taxon>
        <taxon>Burkholderiaceae</taxon>
        <taxon>Burkholderia</taxon>
        <taxon>Burkholderia cepacia complex</taxon>
    </lineage>
</organism>
<dbReference type="GO" id="GO:0005737">
    <property type="term" value="C:cytoplasm"/>
    <property type="evidence" value="ECO:0007669"/>
    <property type="project" value="TreeGrafter"/>
</dbReference>
<dbReference type="GO" id="GO:0004096">
    <property type="term" value="F:catalase activity"/>
    <property type="evidence" value="ECO:0007669"/>
    <property type="project" value="InterPro"/>
</dbReference>
<evidence type="ECO:0000259" key="3">
    <source>
        <dbReference type="Pfam" id="PF00199"/>
    </source>
</evidence>
<dbReference type="PANTHER" id="PTHR11465:SF61">
    <property type="entry name" value="CATALASE"/>
    <property type="match status" value="1"/>
</dbReference>
<dbReference type="GO" id="GO:0042744">
    <property type="term" value="P:hydrogen peroxide catabolic process"/>
    <property type="evidence" value="ECO:0007669"/>
    <property type="project" value="TreeGrafter"/>
</dbReference>
<dbReference type="EMBL" id="CABVPU010000004">
    <property type="protein sequence ID" value="VWB32510.1"/>
    <property type="molecule type" value="Genomic_DNA"/>
</dbReference>
<dbReference type="Gene3D" id="2.40.180.10">
    <property type="entry name" value="Catalase core domain"/>
    <property type="match status" value="1"/>
</dbReference>
<dbReference type="Proteomes" id="UP000494174">
    <property type="component" value="Unassembled WGS sequence"/>
</dbReference>
<accession>A0A6P2INH3</accession>
<dbReference type="InterPro" id="IPR011614">
    <property type="entry name" value="Catalase_core"/>
</dbReference>
<dbReference type="InterPro" id="IPR020835">
    <property type="entry name" value="Catalase_sf"/>
</dbReference>
<dbReference type="GO" id="GO:0042542">
    <property type="term" value="P:response to hydrogen peroxide"/>
    <property type="evidence" value="ECO:0007669"/>
    <property type="project" value="TreeGrafter"/>
</dbReference>
<evidence type="ECO:0000256" key="2">
    <source>
        <dbReference type="ARBA" id="ARBA00012314"/>
    </source>
</evidence>
<reference evidence="4 5" key="1">
    <citation type="submission" date="2019-09" db="EMBL/GenBank/DDBJ databases">
        <authorList>
            <person name="Depoorter E."/>
        </authorList>
    </citation>
    <scope>NUCLEOTIDE SEQUENCE [LARGE SCALE GENOMIC DNA]</scope>
    <source>
        <strain evidence="4">R-15945</strain>
    </source>
</reference>
<name>A0A6P2INH3_BURL3</name>
<dbReference type="GO" id="GO:0020037">
    <property type="term" value="F:heme binding"/>
    <property type="evidence" value="ECO:0007669"/>
    <property type="project" value="InterPro"/>
</dbReference>
<dbReference type="PANTHER" id="PTHR11465">
    <property type="entry name" value="CATALASE"/>
    <property type="match status" value="1"/>
</dbReference>
<gene>
    <name evidence="4" type="ORF">BLA15945_01433</name>
</gene>
<dbReference type="PRINTS" id="PR00067">
    <property type="entry name" value="CATALASE"/>
</dbReference>
<evidence type="ECO:0000313" key="5">
    <source>
        <dbReference type="Proteomes" id="UP000494174"/>
    </source>
</evidence>
<sequence>MLLQDLWHWEKLAHFHREVIPERRMQATGSGAFGIFTVNGDITPYTRARVFSQIGKQTDLFARFSTVAGERGAADAERDIRDYAVPGRPGLVAAPCQWRQATVASAIS</sequence>
<evidence type="ECO:0000313" key="4">
    <source>
        <dbReference type="EMBL" id="VWB32510.1"/>
    </source>
</evidence>
<comment type="function">
    <text evidence="1">Decomposes hydrogen peroxide into water and oxygen; serves to protect cells from the toxic effects of hydrogen peroxide.</text>
</comment>
<dbReference type="InterPro" id="IPR018028">
    <property type="entry name" value="Catalase"/>
</dbReference>
<dbReference type="AlphaFoldDB" id="A0A6P2INH3"/>
<dbReference type="PROSITE" id="PS51402">
    <property type="entry name" value="CATALASE_3"/>
    <property type="match status" value="1"/>
</dbReference>
<proteinExistence type="predicted"/>